<dbReference type="PANTHER" id="PTHR33398:SF1">
    <property type="entry name" value="SMALL RIBOSOMAL SUBUNIT PROTEIN BS20C"/>
    <property type="match status" value="1"/>
</dbReference>
<name>A0A2M7WSN8_9BACT</name>
<dbReference type="GO" id="GO:0006412">
    <property type="term" value="P:translation"/>
    <property type="evidence" value="ECO:0007669"/>
    <property type="project" value="UniProtKB-UniRule"/>
</dbReference>
<feature type="region of interest" description="Disordered" evidence="8">
    <location>
        <begin position="62"/>
        <end position="87"/>
    </location>
</feature>
<keyword evidence="5 7" id="KW-0687">Ribonucleoprotein</keyword>
<dbReference type="EMBL" id="PFXF01000015">
    <property type="protein sequence ID" value="PJA32994.1"/>
    <property type="molecule type" value="Genomic_DNA"/>
</dbReference>
<protein>
    <recommendedName>
        <fullName evidence="6 7">Small ribosomal subunit protein bS20</fullName>
    </recommendedName>
</protein>
<dbReference type="Gene3D" id="1.20.58.110">
    <property type="entry name" value="Ribosomal protein S20"/>
    <property type="match status" value="1"/>
</dbReference>
<organism evidence="9 10">
    <name type="scientific">Candidatus Zambryskibacteria bacterium CG_4_9_14_3_um_filter_42_15</name>
    <dbReference type="NCBI Taxonomy" id="1975112"/>
    <lineage>
        <taxon>Bacteria</taxon>
        <taxon>Candidatus Zambryskiibacteriota</taxon>
    </lineage>
</organism>
<evidence type="ECO:0000256" key="4">
    <source>
        <dbReference type="ARBA" id="ARBA00022980"/>
    </source>
</evidence>
<proteinExistence type="inferred from homology"/>
<feature type="region of interest" description="Disordered" evidence="8">
    <location>
        <begin position="1"/>
        <end position="28"/>
    </location>
</feature>
<dbReference type="GO" id="GO:0015935">
    <property type="term" value="C:small ribosomal subunit"/>
    <property type="evidence" value="ECO:0007669"/>
    <property type="project" value="TreeGrafter"/>
</dbReference>
<comment type="similarity">
    <text evidence="1 7">Belongs to the bacterial ribosomal protein bS20 family.</text>
</comment>
<evidence type="ECO:0000256" key="1">
    <source>
        <dbReference type="ARBA" id="ARBA00007634"/>
    </source>
</evidence>
<evidence type="ECO:0000256" key="3">
    <source>
        <dbReference type="ARBA" id="ARBA00022884"/>
    </source>
</evidence>
<keyword evidence="3 7" id="KW-0694">RNA-binding</keyword>
<dbReference type="InterPro" id="IPR036510">
    <property type="entry name" value="Ribosomal_bS20_sf"/>
</dbReference>
<keyword evidence="4 7" id="KW-0689">Ribosomal protein</keyword>
<dbReference type="AlphaFoldDB" id="A0A2M7WSN8"/>
<dbReference type="PANTHER" id="PTHR33398">
    <property type="entry name" value="30S RIBOSOMAL PROTEIN S20"/>
    <property type="match status" value="1"/>
</dbReference>
<evidence type="ECO:0000256" key="7">
    <source>
        <dbReference type="HAMAP-Rule" id="MF_00500"/>
    </source>
</evidence>
<comment type="function">
    <text evidence="7">Binds directly to 16S ribosomal RNA.</text>
</comment>
<dbReference type="InterPro" id="IPR002583">
    <property type="entry name" value="Ribosomal_bS20"/>
</dbReference>
<evidence type="ECO:0000313" key="9">
    <source>
        <dbReference type="EMBL" id="PJA32994.1"/>
    </source>
</evidence>
<evidence type="ECO:0000256" key="6">
    <source>
        <dbReference type="ARBA" id="ARBA00035136"/>
    </source>
</evidence>
<feature type="compositionally biased region" description="Basic residues" evidence="8">
    <location>
        <begin position="63"/>
        <end position="87"/>
    </location>
</feature>
<dbReference type="NCBIfam" id="TIGR00029">
    <property type="entry name" value="S20"/>
    <property type="match status" value="1"/>
</dbReference>
<evidence type="ECO:0000256" key="5">
    <source>
        <dbReference type="ARBA" id="ARBA00023274"/>
    </source>
</evidence>
<dbReference type="Proteomes" id="UP000230758">
    <property type="component" value="Unassembled WGS sequence"/>
</dbReference>
<evidence type="ECO:0000313" key="10">
    <source>
        <dbReference type="Proteomes" id="UP000230758"/>
    </source>
</evidence>
<sequence length="87" mass="9665">MSVTKGAKKAHRSSLNKRVHNLRRKSKVSTAIKSFKKLVASGSKKEAEAMMREVQSALDKAVKGKTIKKNTASRKKSRLTKLVKKLS</sequence>
<dbReference type="Pfam" id="PF01649">
    <property type="entry name" value="Ribosomal_S20p"/>
    <property type="match status" value="1"/>
</dbReference>
<dbReference type="GO" id="GO:0003735">
    <property type="term" value="F:structural constituent of ribosome"/>
    <property type="evidence" value="ECO:0007669"/>
    <property type="project" value="InterPro"/>
</dbReference>
<reference evidence="10" key="1">
    <citation type="submission" date="2017-09" db="EMBL/GenBank/DDBJ databases">
        <title>Depth-based differentiation of microbial function through sediment-hosted aquifers and enrichment of novel symbionts in the deep terrestrial subsurface.</title>
        <authorList>
            <person name="Probst A.J."/>
            <person name="Ladd B."/>
            <person name="Jarett J.K."/>
            <person name="Geller-Mcgrath D.E."/>
            <person name="Sieber C.M.K."/>
            <person name="Emerson J.B."/>
            <person name="Anantharaman K."/>
            <person name="Thomas B.C."/>
            <person name="Malmstrom R."/>
            <person name="Stieglmeier M."/>
            <person name="Klingl A."/>
            <person name="Woyke T."/>
            <person name="Ryan C.M."/>
            <person name="Banfield J.F."/>
        </authorList>
    </citation>
    <scope>NUCLEOTIDE SEQUENCE [LARGE SCALE GENOMIC DNA]</scope>
</reference>
<comment type="caution">
    <text evidence="9">The sequence shown here is derived from an EMBL/GenBank/DDBJ whole genome shotgun (WGS) entry which is preliminary data.</text>
</comment>
<dbReference type="GO" id="GO:0070181">
    <property type="term" value="F:small ribosomal subunit rRNA binding"/>
    <property type="evidence" value="ECO:0007669"/>
    <property type="project" value="TreeGrafter"/>
</dbReference>
<keyword evidence="2 7" id="KW-0699">rRNA-binding</keyword>
<dbReference type="SUPFAM" id="SSF46992">
    <property type="entry name" value="Ribosomal protein S20"/>
    <property type="match status" value="1"/>
</dbReference>
<gene>
    <name evidence="7 9" type="primary">rpsT</name>
    <name evidence="9" type="ORF">CO185_01010</name>
</gene>
<evidence type="ECO:0000256" key="8">
    <source>
        <dbReference type="SAM" id="MobiDB-lite"/>
    </source>
</evidence>
<dbReference type="HAMAP" id="MF_00500">
    <property type="entry name" value="Ribosomal_bS20"/>
    <property type="match status" value="1"/>
</dbReference>
<evidence type="ECO:0000256" key="2">
    <source>
        <dbReference type="ARBA" id="ARBA00022730"/>
    </source>
</evidence>
<accession>A0A2M7WSN8</accession>
<feature type="compositionally biased region" description="Basic residues" evidence="8">
    <location>
        <begin position="1"/>
        <end position="27"/>
    </location>
</feature>